<dbReference type="PROSITE" id="PS51318">
    <property type="entry name" value="TAT"/>
    <property type="match status" value="1"/>
</dbReference>
<evidence type="ECO:0000313" key="2">
    <source>
        <dbReference type="EMBL" id="QFQ02090.1"/>
    </source>
</evidence>
<evidence type="ECO:0000256" key="1">
    <source>
        <dbReference type="SAM" id="SignalP"/>
    </source>
</evidence>
<sequence precursor="true">MFSSLSSLRRHLSRAAVATGSAVALSATLLASAAQAQNNQGVQFWNAKGTVACQIITVDSVRSVLCISNTKGARADRPSCNPPNELVPSVRYNAGGRAHEGCWNQGLVGAKHHLSGGQVRFADGYMVVSDFNGGLDVFDVQNSRHVARVDGTQASAGNAFGIPGSL</sequence>
<accession>A0A5J6ZAX1</accession>
<evidence type="ECO:0000313" key="3">
    <source>
        <dbReference type="Proteomes" id="UP000326711"/>
    </source>
</evidence>
<dbReference type="InterPro" id="IPR006311">
    <property type="entry name" value="TAT_signal"/>
</dbReference>
<dbReference type="AlphaFoldDB" id="A0A5J6ZAX1"/>
<protein>
    <recommendedName>
        <fullName evidence="4">Secreted protein</fullName>
    </recommendedName>
</protein>
<evidence type="ECO:0008006" key="4">
    <source>
        <dbReference type="Google" id="ProtNLM"/>
    </source>
</evidence>
<feature type="chain" id="PRO_5023804048" description="Secreted protein" evidence="1">
    <location>
        <begin position="37"/>
        <end position="166"/>
    </location>
</feature>
<dbReference type="Proteomes" id="UP000326711">
    <property type="component" value="Chromosome"/>
</dbReference>
<gene>
    <name evidence="2" type="ORF">CUROG_03555</name>
</gene>
<dbReference type="OrthoDB" id="4411781at2"/>
<dbReference type="RefSeq" id="WP_151902496.1">
    <property type="nucleotide sequence ID" value="NZ_CP045032.1"/>
</dbReference>
<proteinExistence type="predicted"/>
<feature type="signal peptide" evidence="1">
    <location>
        <begin position="1"/>
        <end position="36"/>
    </location>
</feature>
<organism evidence="2 3">
    <name type="scientific">Corynebacterium urogenitale</name>
    <dbReference type="NCBI Taxonomy" id="2487892"/>
    <lineage>
        <taxon>Bacteria</taxon>
        <taxon>Bacillati</taxon>
        <taxon>Actinomycetota</taxon>
        <taxon>Actinomycetes</taxon>
        <taxon>Mycobacteriales</taxon>
        <taxon>Corynebacteriaceae</taxon>
        <taxon>Corynebacterium</taxon>
    </lineage>
</organism>
<dbReference type="KEGG" id="cuo:CUROG_03555"/>
<dbReference type="EMBL" id="CP045032">
    <property type="protein sequence ID" value="QFQ02090.1"/>
    <property type="molecule type" value="Genomic_DNA"/>
</dbReference>
<keyword evidence="3" id="KW-1185">Reference proteome</keyword>
<name>A0A5J6ZAX1_9CORY</name>
<keyword evidence="1" id="KW-0732">Signal</keyword>
<reference evidence="3" key="1">
    <citation type="submission" date="2019-10" db="EMBL/GenBank/DDBJ databases">
        <title>Complete genome sequence of Corynebacterium urogenitalis DSM 108747, isolated from the genital tract of a cow.</title>
        <authorList>
            <person name="Ruckert C."/>
            <person name="Ballas P."/>
            <person name="Wagener K."/>
            <person name="Drillich M."/>
            <person name="Kaempfer P."/>
            <person name="Busse H.-J."/>
            <person name="Ehling-Schulz M."/>
        </authorList>
    </citation>
    <scope>NUCLEOTIDE SEQUENCE [LARGE SCALE GENOMIC DNA]</scope>
    <source>
        <strain evidence="3">LMM 1652</strain>
    </source>
</reference>